<dbReference type="Gene3D" id="3.10.10.10">
    <property type="entry name" value="HIV Type 1 Reverse Transcriptase, subunit A, domain 1"/>
    <property type="match status" value="1"/>
</dbReference>
<gene>
    <name evidence="2" type="ORF">SISSUDRAFT_994964</name>
</gene>
<evidence type="ECO:0000313" key="3">
    <source>
        <dbReference type="Proteomes" id="UP000076798"/>
    </source>
</evidence>
<feature type="non-terminal residue" evidence="2">
    <location>
        <position position="140"/>
    </location>
</feature>
<name>A0A165WUX3_9AGAM</name>
<protein>
    <recommendedName>
        <fullName evidence="4">DNA/RNA polymerase</fullName>
    </recommendedName>
</protein>
<accession>A0A165WUX3</accession>
<dbReference type="EMBL" id="KV428538">
    <property type="protein sequence ID" value="KZT31545.1"/>
    <property type="molecule type" value="Genomic_DNA"/>
</dbReference>
<dbReference type="Proteomes" id="UP000076798">
    <property type="component" value="Unassembled WGS sequence"/>
</dbReference>
<reference evidence="2 3" key="1">
    <citation type="journal article" date="2016" name="Mol. Biol. Evol.">
        <title>Comparative Genomics of Early-Diverging Mushroom-Forming Fungi Provides Insights into the Origins of Lignocellulose Decay Capabilities.</title>
        <authorList>
            <person name="Nagy L.G."/>
            <person name="Riley R."/>
            <person name="Tritt A."/>
            <person name="Adam C."/>
            <person name="Daum C."/>
            <person name="Floudas D."/>
            <person name="Sun H."/>
            <person name="Yadav J.S."/>
            <person name="Pangilinan J."/>
            <person name="Larsson K.H."/>
            <person name="Matsuura K."/>
            <person name="Barry K."/>
            <person name="Labutti K."/>
            <person name="Kuo R."/>
            <person name="Ohm R.A."/>
            <person name="Bhattacharya S.S."/>
            <person name="Shirouzu T."/>
            <person name="Yoshinaga Y."/>
            <person name="Martin F.M."/>
            <person name="Grigoriev I.V."/>
            <person name="Hibbett D.S."/>
        </authorList>
    </citation>
    <scope>NUCLEOTIDE SEQUENCE [LARGE SCALE GENOMIC DNA]</scope>
    <source>
        <strain evidence="2 3">HHB10207 ss-3</strain>
    </source>
</reference>
<dbReference type="STRING" id="1314776.A0A165WUX3"/>
<evidence type="ECO:0000313" key="2">
    <source>
        <dbReference type="EMBL" id="KZT31545.1"/>
    </source>
</evidence>
<feature type="region of interest" description="Disordered" evidence="1">
    <location>
        <begin position="1"/>
        <end position="33"/>
    </location>
</feature>
<evidence type="ECO:0000256" key="1">
    <source>
        <dbReference type="SAM" id="MobiDB-lite"/>
    </source>
</evidence>
<organism evidence="2 3">
    <name type="scientific">Sistotremastrum suecicum HHB10207 ss-3</name>
    <dbReference type="NCBI Taxonomy" id="1314776"/>
    <lineage>
        <taxon>Eukaryota</taxon>
        <taxon>Fungi</taxon>
        <taxon>Dikarya</taxon>
        <taxon>Basidiomycota</taxon>
        <taxon>Agaricomycotina</taxon>
        <taxon>Agaricomycetes</taxon>
        <taxon>Sistotremastrales</taxon>
        <taxon>Sistotremastraceae</taxon>
        <taxon>Sistotremastrum</taxon>
    </lineage>
</organism>
<dbReference type="OrthoDB" id="6776860at2759"/>
<dbReference type="InterPro" id="IPR043502">
    <property type="entry name" value="DNA/RNA_pol_sf"/>
</dbReference>
<dbReference type="AlphaFoldDB" id="A0A165WUX3"/>
<keyword evidence="3" id="KW-1185">Reference proteome</keyword>
<proteinExistence type="predicted"/>
<sequence>METPSTPVEPDPKLSEPVVGGPKTAETFDDPTPASKLLKEIDFAENLTPEQRKALEDVILRHQAAFGLDNRLGDFPADVKILLKPDSKPISLPPFSQSPQNRTVTDEQIDTWLKWGIIEPSKSPWGAPAFVVYHNGKARL</sequence>
<evidence type="ECO:0008006" key="4">
    <source>
        <dbReference type="Google" id="ProtNLM"/>
    </source>
</evidence>
<dbReference type="SUPFAM" id="SSF56672">
    <property type="entry name" value="DNA/RNA polymerases"/>
    <property type="match status" value="1"/>
</dbReference>